<keyword evidence="2 4" id="KW-0863">Zinc-finger</keyword>
<dbReference type="GO" id="GO:0006355">
    <property type="term" value="P:regulation of DNA-templated transcription"/>
    <property type="evidence" value="ECO:0007669"/>
    <property type="project" value="InterPro"/>
</dbReference>
<dbReference type="EMBL" id="JRHA01000004">
    <property type="protein sequence ID" value="PQK14257.1"/>
    <property type="molecule type" value="Genomic_DNA"/>
</dbReference>
<comment type="caution">
    <text evidence="7">The sequence shown here is derived from an EMBL/GenBank/DDBJ whole genome shotgun (WGS) entry which is preliminary data.</text>
</comment>
<dbReference type="InterPro" id="IPR051140">
    <property type="entry name" value="GATA_TF"/>
</dbReference>
<dbReference type="OrthoDB" id="4870742at2759"/>
<dbReference type="InterPro" id="IPR013088">
    <property type="entry name" value="Znf_NHR/GATA"/>
</dbReference>
<evidence type="ECO:0000313" key="8">
    <source>
        <dbReference type="Proteomes" id="UP000237441"/>
    </source>
</evidence>
<evidence type="ECO:0000256" key="3">
    <source>
        <dbReference type="ARBA" id="ARBA00022833"/>
    </source>
</evidence>
<dbReference type="Proteomes" id="UP000237441">
    <property type="component" value="Unassembled WGS sequence"/>
</dbReference>
<name>A0A2S7YDS7_BEABA</name>
<dbReference type="CDD" id="cd00202">
    <property type="entry name" value="ZnF_GATA"/>
    <property type="match status" value="1"/>
</dbReference>
<dbReference type="GO" id="GO:0008270">
    <property type="term" value="F:zinc ion binding"/>
    <property type="evidence" value="ECO:0007669"/>
    <property type="project" value="UniProtKB-KW"/>
</dbReference>
<feature type="region of interest" description="Disordered" evidence="5">
    <location>
        <begin position="54"/>
        <end position="120"/>
    </location>
</feature>
<evidence type="ECO:0000256" key="1">
    <source>
        <dbReference type="ARBA" id="ARBA00022723"/>
    </source>
</evidence>
<dbReference type="Gene3D" id="3.30.50.10">
    <property type="entry name" value="Erythroid Transcription Factor GATA-1, subunit A"/>
    <property type="match status" value="1"/>
</dbReference>
<protein>
    <recommendedName>
        <fullName evidence="6">GATA-type domain-containing protein</fullName>
    </recommendedName>
</protein>
<evidence type="ECO:0000313" key="7">
    <source>
        <dbReference type="EMBL" id="PQK14257.1"/>
    </source>
</evidence>
<proteinExistence type="predicted"/>
<dbReference type="PROSITE" id="PS50114">
    <property type="entry name" value="GATA_ZN_FINGER_2"/>
    <property type="match status" value="1"/>
</dbReference>
<reference evidence="7 8" key="1">
    <citation type="submission" date="2016-07" db="EMBL/GenBank/DDBJ databases">
        <title>Comparative genomics of the entomopathogenic fungus Beauveria bassiana.</title>
        <authorList>
            <person name="Valero Jimenez C.A."/>
            <person name="Zwaan B.J."/>
            <person name="Van Kan J.A."/>
            <person name="Takken W."/>
            <person name="Debets A.J."/>
            <person name="Schoustra S.E."/>
            <person name="Koenraadt C.J."/>
        </authorList>
    </citation>
    <scope>NUCLEOTIDE SEQUENCE [LARGE SCALE GENOMIC DNA]</scope>
    <source>
        <strain evidence="7 8">ARSEF 8028</strain>
    </source>
</reference>
<feature type="compositionally biased region" description="Basic and acidic residues" evidence="5">
    <location>
        <begin position="104"/>
        <end position="120"/>
    </location>
</feature>
<accession>A0A2S7YDS7</accession>
<evidence type="ECO:0000256" key="4">
    <source>
        <dbReference type="PROSITE-ProRule" id="PRU00094"/>
    </source>
</evidence>
<dbReference type="SUPFAM" id="SSF57716">
    <property type="entry name" value="Glucocorticoid receptor-like (DNA-binding domain)"/>
    <property type="match status" value="1"/>
</dbReference>
<dbReference type="GO" id="GO:0043565">
    <property type="term" value="F:sequence-specific DNA binding"/>
    <property type="evidence" value="ECO:0007669"/>
    <property type="project" value="InterPro"/>
</dbReference>
<dbReference type="AlphaFoldDB" id="A0A2S7YDS7"/>
<feature type="domain" description="GATA-type" evidence="6">
    <location>
        <begin position="149"/>
        <end position="191"/>
    </location>
</feature>
<dbReference type="SMART" id="SM00401">
    <property type="entry name" value="ZnF_GATA"/>
    <property type="match status" value="1"/>
</dbReference>
<dbReference type="Pfam" id="PF00320">
    <property type="entry name" value="GATA"/>
    <property type="match status" value="1"/>
</dbReference>
<keyword evidence="3" id="KW-0862">Zinc</keyword>
<dbReference type="InterPro" id="IPR000679">
    <property type="entry name" value="Znf_GATA"/>
</dbReference>
<keyword evidence="1" id="KW-0479">Metal-binding</keyword>
<gene>
    <name evidence="7" type="ORF">BB8028_0004g11870</name>
</gene>
<evidence type="ECO:0000259" key="6">
    <source>
        <dbReference type="PROSITE" id="PS50114"/>
    </source>
</evidence>
<evidence type="ECO:0000256" key="5">
    <source>
        <dbReference type="SAM" id="MobiDB-lite"/>
    </source>
</evidence>
<dbReference type="PANTHER" id="PTHR45658">
    <property type="entry name" value="GATA TRANSCRIPTION FACTOR"/>
    <property type="match status" value="1"/>
</dbReference>
<sequence>MSLQEKKARLEIQAPRLPEQYTVGRLRVGETLQKIRGTAQDLYNFQDNIGGRSALVHGSQSGEAQDVDGHQRHDMTKLPRETSHDSSKSRSSDKSLHGSSKSRYSSESHRGSLCSDESRRLKLSRRQSGASFGCGGPSSQQQQFRRFLRTADISCHQCGEIKTPEWRPGPEGPGTLCNVCGLIYAKHASQRRHDKLKSDQTKSCLTA</sequence>
<organism evidence="7 8">
    <name type="scientific">Beauveria bassiana</name>
    <name type="common">White muscardine disease fungus</name>
    <name type="synonym">Tritirachium shiotae</name>
    <dbReference type="NCBI Taxonomy" id="176275"/>
    <lineage>
        <taxon>Eukaryota</taxon>
        <taxon>Fungi</taxon>
        <taxon>Dikarya</taxon>
        <taxon>Ascomycota</taxon>
        <taxon>Pezizomycotina</taxon>
        <taxon>Sordariomycetes</taxon>
        <taxon>Hypocreomycetidae</taxon>
        <taxon>Hypocreales</taxon>
        <taxon>Cordycipitaceae</taxon>
        <taxon>Beauveria</taxon>
    </lineage>
</organism>
<feature type="compositionally biased region" description="Basic and acidic residues" evidence="5">
    <location>
        <begin position="67"/>
        <end position="96"/>
    </location>
</feature>
<evidence type="ECO:0000256" key="2">
    <source>
        <dbReference type="ARBA" id="ARBA00022771"/>
    </source>
</evidence>